<proteinExistence type="predicted"/>
<reference evidence="1 2" key="1">
    <citation type="submission" date="2018-03" db="EMBL/GenBank/DDBJ databases">
        <title>Aeromonas veronii whole genome sequencing and analysis.</title>
        <authorList>
            <person name="Xie H."/>
            <person name="Liu T."/>
            <person name="Wang K."/>
        </authorList>
    </citation>
    <scope>NUCLEOTIDE SEQUENCE [LARGE SCALE GENOMIC DNA]</scope>
    <source>
        <strain evidence="1 2">XH.VA.1</strain>
    </source>
</reference>
<dbReference type="AlphaFoldDB" id="A0A2T4N3R6"/>
<dbReference type="Gene3D" id="3.30.420.10">
    <property type="entry name" value="Ribonuclease H-like superfamily/Ribonuclease H"/>
    <property type="match status" value="1"/>
</dbReference>
<name>A0A2T4N3R6_AERVE</name>
<evidence type="ECO:0000313" key="1">
    <source>
        <dbReference type="EMBL" id="PTH81458.1"/>
    </source>
</evidence>
<evidence type="ECO:0000313" key="2">
    <source>
        <dbReference type="Proteomes" id="UP000241986"/>
    </source>
</evidence>
<dbReference type="Proteomes" id="UP000241986">
    <property type="component" value="Unassembled WGS sequence"/>
</dbReference>
<dbReference type="EMBL" id="PZKL01000020">
    <property type="protein sequence ID" value="PTH81458.1"/>
    <property type="molecule type" value="Genomic_DNA"/>
</dbReference>
<dbReference type="InterPro" id="IPR036397">
    <property type="entry name" value="RNaseH_sf"/>
</dbReference>
<comment type="caution">
    <text evidence="1">The sequence shown here is derived from an EMBL/GenBank/DDBJ whole genome shotgun (WGS) entry which is preliminary data.</text>
</comment>
<sequence length="194" mass="21506">MFYIGIDPGSNGAISIIDEYGNFVAVHDMPMRWLIERKKPQKKSKFLADGVTPRKKTKIKQDTRKVVDGKALFEILSAYSSLDVLCAMEFVSSKTGQGVKSMFSFGESVGCVKGVLESAGIKYRLVSSAAWQGHFQLTGGDKDSHKQRIMDKCRSMYPDVNYFGSRGGLKDGRSDAILISRYYFEAGDNAIFVA</sequence>
<dbReference type="GO" id="GO:0003676">
    <property type="term" value="F:nucleic acid binding"/>
    <property type="evidence" value="ECO:0007669"/>
    <property type="project" value="InterPro"/>
</dbReference>
<gene>
    <name evidence="1" type="ORF">DAA48_08715</name>
</gene>
<dbReference type="RefSeq" id="WP_107683155.1">
    <property type="nucleotide sequence ID" value="NZ_PZKL01000020.1"/>
</dbReference>
<organism evidence="1 2">
    <name type="scientific">Aeromonas veronii</name>
    <dbReference type="NCBI Taxonomy" id="654"/>
    <lineage>
        <taxon>Bacteria</taxon>
        <taxon>Pseudomonadati</taxon>
        <taxon>Pseudomonadota</taxon>
        <taxon>Gammaproteobacteria</taxon>
        <taxon>Aeromonadales</taxon>
        <taxon>Aeromonadaceae</taxon>
        <taxon>Aeromonas</taxon>
    </lineage>
</organism>
<protein>
    <submittedName>
        <fullName evidence="1">Uncharacterized protein</fullName>
    </submittedName>
</protein>
<dbReference type="CDD" id="cd22992">
    <property type="entry name" value="MOC1"/>
    <property type="match status" value="1"/>
</dbReference>
<accession>A0A2T4N3R6</accession>